<dbReference type="AlphaFoldDB" id="A0A1L3Z8E8"/>
<accession>A0A1L3Z8E8</accession>
<evidence type="ECO:0000313" key="1">
    <source>
        <dbReference type="EMBL" id="API51946.1"/>
    </source>
</evidence>
<proteinExistence type="predicted"/>
<dbReference type="Proteomes" id="UP000183050">
    <property type="component" value="Chromosome"/>
</dbReference>
<gene>
    <name evidence="1" type="ORF">BMW22_10160</name>
</gene>
<sequence>MPATAVVDHKEKLPSDYSPPADDCWRHRKEYFNTPPTVSRHARFWHSRSVDSEFNNRETSLHAAKPTCRAML</sequence>
<reference evidence="1 2" key="1">
    <citation type="submission" date="2016-11" db="EMBL/GenBank/DDBJ databases">
        <title>Rhizobium leguminosarum bv. viciae strain Vaf12 isolated from Vavilovia formosa root nodules from Russia, Dagestan.</title>
        <authorList>
            <person name="Kimeklis A."/>
        </authorList>
    </citation>
    <scope>NUCLEOTIDE SEQUENCE [LARGE SCALE GENOMIC DNA]</scope>
    <source>
        <strain evidence="1 2">Vaf-108</strain>
    </source>
</reference>
<name>A0A1L3Z8E8_RHILE</name>
<protein>
    <submittedName>
        <fullName evidence="1">Uncharacterized protein</fullName>
    </submittedName>
</protein>
<dbReference type="EMBL" id="CP018228">
    <property type="protein sequence ID" value="API51946.1"/>
    <property type="molecule type" value="Genomic_DNA"/>
</dbReference>
<evidence type="ECO:0000313" key="2">
    <source>
        <dbReference type="Proteomes" id="UP000183050"/>
    </source>
</evidence>
<organism evidence="1 2">
    <name type="scientific">Rhizobium leguminosarum</name>
    <dbReference type="NCBI Taxonomy" id="384"/>
    <lineage>
        <taxon>Bacteria</taxon>
        <taxon>Pseudomonadati</taxon>
        <taxon>Pseudomonadota</taxon>
        <taxon>Alphaproteobacteria</taxon>
        <taxon>Hyphomicrobiales</taxon>
        <taxon>Rhizobiaceae</taxon>
        <taxon>Rhizobium/Agrobacterium group</taxon>
        <taxon>Rhizobium</taxon>
    </lineage>
</organism>